<name>A0A2H2ZZH1_TRIPA</name>
<protein>
    <recommendedName>
        <fullName evidence="2">MULE transposase domain-containing protein</fullName>
    </recommendedName>
</protein>
<evidence type="ECO:0000256" key="1">
    <source>
        <dbReference type="SAM" id="MobiDB-lite"/>
    </source>
</evidence>
<dbReference type="Pfam" id="PF10551">
    <property type="entry name" value="MULE"/>
    <property type="match status" value="1"/>
</dbReference>
<dbReference type="PANTHER" id="PTHR31569">
    <property type="entry name" value="SWIM-TYPE DOMAIN-CONTAINING PROTEIN"/>
    <property type="match status" value="1"/>
</dbReference>
<feature type="compositionally biased region" description="Polar residues" evidence="1">
    <location>
        <begin position="421"/>
        <end position="437"/>
    </location>
</feature>
<keyword evidence="4" id="KW-1185">Reference proteome</keyword>
<accession>A0A2H2ZZH1</accession>
<dbReference type="EMBL" id="LFMI01000840">
    <property type="protein sequence ID" value="OTA08360.1"/>
    <property type="molecule type" value="Genomic_DNA"/>
</dbReference>
<dbReference type="InterPro" id="IPR052579">
    <property type="entry name" value="Zinc_finger_SWIM"/>
</dbReference>
<feature type="region of interest" description="Disordered" evidence="1">
    <location>
        <begin position="395"/>
        <end position="437"/>
    </location>
</feature>
<evidence type="ECO:0000313" key="3">
    <source>
        <dbReference type="EMBL" id="OTA08360.1"/>
    </source>
</evidence>
<comment type="caution">
    <text evidence="3">The sequence shown here is derived from an EMBL/GenBank/DDBJ whole genome shotgun (WGS) entry which is preliminary data.</text>
</comment>
<proteinExistence type="predicted"/>
<dbReference type="PANTHER" id="PTHR31569:SF4">
    <property type="entry name" value="SWIM-TYPE DOMAIN-CONTAINING PROTEIN"/>
    <property type="match status" value="1"/>
</dbReference>
<dbReference type="Proteomes" id="UP000219286">
    <property type="component" value="Unassembled WGS sequence"/>
</dbReference>
<feature type="region of interest" description="Disordered" evidence="1">
    <location>
        <begin position="486"/>
        <end position="522"/>
    </location>
</feature>
<dbReference type="AlphaFoldDB" id="A0A2H2ZZH1"/>
<gene>
    <name evidence="3" type="ORF">A9Z42_0000400</name>
</gene>
<organism evidence="3 4">
    <name type="scientific">Trichoderma parareesei</name>
    <name type="common">Filamentous fungus</name>
    <dbReference type="NCBI Taxonomy" id="858221"/>
    <lineage>
        <taxon>Eukaryota</taxon>
        <taxon>Fungi</taxon>
        <taxon>Dikarya</taxon>
        <taxon>Ascomycota</taxon>
        <taxon>Pezizomycotina</taxon>
        <taxon>Sordariomycetes</taxon>
        <taxon>Hypocreomycetidae</taxon>
        <taxon>Hypocreales</taxon>
        <taxon>Hypocreaceae</taxon>
        <taxon>Trichoderma</taxon>
    </lineage>
</organism>
<dbReference type="InterPro" id="IPR018289">
    <property type="entry name" value="MULE_transposase_dom"/>
</dbReference>
<feature type="domain" description="MULE transposase" evidence="2">
    <location>
        <begin position="105"/>
        <end position="203"/>
    </location>
</feature>
<sequence length="543" mass="62270">MASAGIAPVNILTKLRRGDEALGNQASGNEALAKDISRKDVVNFLAKHRQDELNGRSPLEWLYDQFQQESGFFFRDERDENGRLTRLFMAPQSGSELLRDFPEIMLFDSTYKTNRFHMPLFNICSTTSLKKSFQVATVFLSSEKEGDYSWAIRQLAEFLKEREIPFPRCVVTDRELALMNALNAHEAFHKIPHILCHWHVNMNVISNTKKHFSKPTRGGDGVIQNDPKFEIFIKEWHKLVTSKSEAEFNAFLIEFKTEGRHPKEAVDYVLDVWIDPWQEKLVRCFVDRYPHFGRLTTSIVESSHASLKRFLQQRSTGDLKVLYEKLQLFWTHQAAEARLEAQRRRNKVMTASHFIFSDIRFQISPHAVELLQLQLRLVPRQGSLGSWWEKSAVDQQQRRSQAPLEPRVIQQRGRPRGAVALQQSQSHQQGRGVTSTRRMPSEFEIVAERERVEAIAAARMPPPSTAPALSTTDFGIQRLQQSGDAFVSGQPRPRAYQGATQQNLPTPSPTPNEPEFPINESEFDDHFDALVRRAQQLAEAAPQ</sequence>
<evidence type="ECO:0000259" key="2">
    <source>
        <dbReference type="Pfam" id="PF10551"/>
    </source>
</evidence>
<reference evidence="3 4" key="1">
    <citation type="journal article" date="2015" name="Genome Announc.">
        <title>Genome sequence and annotation of Trichoderma parareesei, the ancestor of the cellulase producer Trichoderma reesei.</title>
        <authorList>
            <person name="Yang D."/>
            <person name="Pomraning K."/>
            <person name="Kopchinskiy A."/>
            <person name="Karimi Aghcheh R."/>
            <person name="Atanasova L."/>
            <person name="Chenthamara K."/>
            <person name="Baker S.E."/>
            <person name="Zhang R."/>
            <person name="Shen Q."/>
            <person name="Freitag M."/>
            <person name="Kubicek C.P."/>
            <person name="Druzhinina I.S."/>
        </authorList>
    </citation>
    <scope>NUCLEOTIDE SEQUENCE [LARGE SCALE GENOMIC DNA]</scope>
    <source>
        <strain evidence="3 4">CBS 125925</strain>
    </source>
</reference>
<evidence type="ECO:0000313" key="4">
    <source>
        <dbReference type="Proteomes" id="UP000219286"/>
    </source>
</evidence>